<proteinExistence type="predicted"/>
<keyword evidence="3" id="KW-1185">Reference proteome</keyword>
<protein>
    <submittedName>
        <fullName evidence="2">MT0933-like antitoxin protein</fullName>
    </submittedName>
</protein>
<evidence type="ECO:0000313" key="3">
    <source>
        <dbReference type="Proteomes" id="UP000219514"/>
    </source>
</evidence>
<feature type="compositionally biased region" description="Basic and acidic residues" evidence="1">
    <location>
        <begin position="8"/>
        <end position="46"/>
    </location>
</feature>
<sequence>MDVGGLGDKAKQALDSEKGEKGSDAALDKAEQVADDRTGGKFDQQSDKVGNMADQRIGQQEA</sequence>
<organism evidence="2 3">
    <name type="scientific">Geodermatophilus sabuli</name>
    <dbReference type="NCBI Taxonomy" id="1564158"/>
    <lineage>
        <taxon>Bacteria</taxon>
        <taxon>Bacillati</taxon>
        <taxon>Actinomycetota</taxon>
        <taxon>Actinomycetes</taxon>
        <taxon>Geodermatophilales</taxon>
        <taxon>Geodermatophilaceae</taxon>
        <taxon>Geodermatophilus</taxon>
    </lineage>
</organism>
<dbReference type="OrthoDB" id="3267972at2"/>
<reference evidence="2 3" key="1">
    <citation type="submission" date="2017-09" db="EMBL/GenBank/DDBJ databases">
        <authorList>
            <person name="Ehlers B."/>
            <person name="Leendertz F.H."/>
        </authorList>
    </citation>
    <scope>NUCLEOTIDE SEQUENCE [LARGE SCALE GENOMIC DNA]</scope>
    <source>
        <strain evidence="2 3">DSM 46844</strain>
    </source>
</reference>
<evidence type="ECO:0000256" key="1">
    <source>
        <dbReference type="SAM" id="MobiDB-lite"/>
    </source>
</evidence>
<dbReference type="AlphaFoldDB" id="A0A285EKN6"/>
<dbReference type="Pfam" id="PF14013">
    <property type="entry name" value="MT0933_antitox"/>
    <property type="match status" value="1"/>
</dbReference>
<accession>A0A285EKN6</accession>
<dbReference type="InterPro" id="IPR028037">
    <property type="entry name" value="Antitoxin_Rv0909/MT0933"/>
</dbReference>
<dbReference type="Proteomes" id="UP000219514">
    <property type="component" value="Unassembled WGS sequence"/>
</dbReference>
<name>A0A285EKN6_9ACTN</name>
<evidence type="ECO:0000313" key="2">
    <source>
        <dbReference type="EMBL" id="SNX98561.1"/>
    </source>
</evidence>
<gene>
    <name evidence="2" type="ORF">SAMN06893097_11175</name>
</gene>
<dbReference type="EMBL" id="OBDO01000011">
    <property type="protein sequence ID" value="SNX98561.1"/>
    <property type="molecule type" value="Genomic_DNA"/>
</dbReference>
<feature type="region of interest" description="Disordered" evidence="1">
    <location>
        <begin position="1"/>
        <end position="62"/>
    </location>
</feature>
<dbReference type="RefSeq" id="WP_097208493.1">
    <property type="nucleotide sequence ID" value="NZ_JACHXB010000002.1"/>
</dbReference>